<dbReference type="OrthoDB" id="2123794at2759"/>
<dbReference type="InterPro" id="IPR026188">
    <property type="entry name" value="Lebercilin-like"/>
</dbReference>
<evidence type="ECO:0000313" key="5">
    <source>
        <dbReference type="Proteomes" id="UP000515150"/>
    </source>
</evidence>
<reference evidence="6 7" key="1">
    <citation type="submission" date="2025-04" db="UniProtKB">
        <authorList>
            <consortium name="RefSeq"/>
        </authorList>
    </citation>
    <scope>IDENTIFICATION</scope>
</reference>
<feature type="region of interest" description="Disordered" evidence="3">
    <location>
        <begin position="245"/>
        <end position="269"/>
    </location>
</feature>
<dbReference type="AlphaFoldDB" id="A0A6P7LQT2"/>
<name>A0A6P7LQT2_BETSP</name>
<dbReference type="GO" id="GO:0035845">
    <property type="term" value="P:photoreceptor cell outer segment organization"/>
    <property type="evidence" value="ECO:0007669"/>
    <property type="project" value="Ensembl"/>
</dbReference>
<proteinExistence type="inferred from homology"/>
<feature type="region of interest" description="Disordered" evidence="3">
    <location>
        <begin position="376"/>
        <end position="467"/>
    </location>
</feature>
<evidence type="ECO:0000256" key="3">
    <source>
        <dbReference type="SAM" id="MobiDB-lite"/>
    </source>
</evidence>
<comment type="similarity">
    <text evidence="1">Belongs to the LCA5 family.</text>
</comment>
<dbReference type="KEGG" id="bspl:114849266"/>
<evidence type="ECO:0000259" key="4">
    <source>
        <dbReference type="Pfam" id="PF15619"/>
    </source>
</evidence>
<evidence type="ECO:0000256" key="2">
    <source>
        <dbReference type="ARBA" id="ARBA00023054"/>
    </source>
</evidence>
<dbReference type="Pfam" id="PF15619">
    <property type="entry name" value="Lebercilin"/>
    <property type="match status" value="1"/>
</dbReference>
<accession>A0A6P7LQT2</accession>
<dbReference type="GeneID" id="114849266"/>
<dbReference type="GO" id="GO:0005930">
    <property type="term" value="C:axoneme"/>
    <property type="evidence" value="ECO:0007669"/>
    <property type="project" value="TreeGrafter"/>
</dbReference>
<evidence type="ECO:0000256" key="1">
    <source>
        <dbReference type="ARBA" id="ARBA00010229"/>
    </source>
</evidence>
<protein>
    <submittedName>
        <fullName evidence="6 7">Lebercilin</fullName>
    </submittedName>
</protein>
<dbReference type="GO" id="GO:0042073">
    <property type="term" value="P:intraciliary transport"/>
    <property type="evidence" value="ECO:0007669"/>
    <property type="project" value="TreeGrafter"/>
</dbReference>
<feature type="compositionally biased region" description="Low complexity" evidence="3">
    <location>
        <begin position="764"/>
        <end position="777"/>
    </location>
</feature>
<dbReference type="RefSeq" id="XP_040925429.1">
    <property type="nucleotide sequence ID" value="XM_041069495.2"/>
</dbReference>
<feature type="compositionally biased region" description="Basic and acidic residues" evidence="3">
    <location>
        <begin position="549"/>
        <end position="567"/>
    </location>
</feature>
<dbReference type="PANTHER" id="PTHR16650:SF10">
    <property type="entry name" value="LEBERCILIN"/>
    <property type="match status" value="1"/>
</dbReference>
<feature type="compositionally biased region" description="Basic and acidic residues" evidence="3">
    <location>
        <begin position="41"/>
        <end position="76"/>
    </location>
</feature>
<keyword evidence="2" id="KW-0175">Coiled coil</keyword>
<feature type="domain" description="Lebercilin" evidence="4">
    <location>
        <begin position="173"/>
        <end position="365"/>
    </location>
</feature>
<keyword evidence="5" id="KW-1185">Reference proteome</keyword>
<gene>
    <name evidence="6 7" type="primary">lca5</name>
</gene>
<feature type="compositionally biased region" description="Basic and acidic residues" evidence="3">
    <location>
        <begin position="434"/>
        <end position="467"/>
    </location>
</feature>
<dbReference type="Proteomes" id="UP000515150">
    <property type="component" value="Chromosome 24"/>
</dbReference>
<feature type="compositionally biased region" description="Basic and acidic residues" evidence="3">
    <location>
        <begin position="589"/>
        <end position="602"/>
    </location>
</feature>
<dbReference type="GO" id="GO:0045494">
    <property type="term" value="P:photoreceptor cell maintenance"/>
    <property type="evidence" value="ECO:0007669"/>
    <property type="project" value="Ensembl"/>
</dbReference>
<dbReference type="PANTHER" id="PTHR16650">
    <property type="entry name" value="C21ORF13-RELATED"/>
    <property type="match status" value="1"/>
</dbReference>
<organism evidence="5 7">
    <name type="scientific">Betta splendens</name>
    <name type="common">Siamese fighting fish</name>
    <dbReference type="NCBI Taxonomy" id="158456"/>
    <lineage>
        <taxon>Eukaryota</taxon>
        <taxon>Metazoa</taxon>
        <taxon>Chordata</taxon>
        <taxon>Craniata</taxon>
        <taxon>Vertebrata</taxon>
        <taxon>Euteleostomi</taxon>
        <taxon>Actinopterygii</taxon>
        <taxon>Neopterygii</taxon>
        <taxon>Teleostei</taxon>
        <taxon>Neoteleostei</taxon>
        <taxon>Acanthomorphata</taxon>
        <taxon>Anabantaria</taxon>
        <taxon>Anabantiformes</taxon>
        <taxon>Anabantoidei</taxon>
        <taxon>Osphronemidae</taxon>
        <taxon>Betta</taxon>
    </lineage>
</organism>
<feature type="region of interest" description="Disordered" evidence="3">
    <location>
        <begin position="1"/>
        <end position="170"/>
    </location>
</feature>
<feature type="region of interest" description="Disordered" evidence="3">
    <location>
        <begin position="728"/>
        <end position="777"/>
    </location>
</feature>
<dbReference type="InterPro" id="IPR028933">
    <property type="entry name" value="Lebercilin_dom"/>
</dbReference>
<feature type="region of interest" description="Disordered" evidence="3">
    <location>
        <begin position="513"/>
        <end position="688"/>
    </location>
</feature>
<feature type="compositionally biased region" description="Basic and acidic residues" evidence="3">
    <location>
        <begin position="9"/>
        <end position="18"/>
    </location>
</feature>
<feature type="compositionally biased region" description="Basic and acidic residues" evidence="3">
    <location>
        <begin position="517"/>
        <end position="538"/>
    </location>
</feature>
<sequence length="801" mass="91702">MESELASDLYHDNRDVDLSRQSFRSSRKDSPVSSLRQHKTNHQDKNQDEVKKDNNVESRSKTRTRRSDPDRDHVSDGEGQQSSGSFYSEDYENDSPDRSLSPYSHSQTPSPTPLREARKKRSSSSSLYKTGGVSRRGMSRPQRPGGQRLTQQHRRGVQSQSKDSTPAKDLDLVTKRMLSVRLLKINELRNSLAELQQRTDELQKENRILRQLQVRQEKALQRYDDTESEISQLLSRHNNETHVLRERLRRSQERERAAERRLKDSEEQLQRSQATITRLKKLVDQRELGTRDELNRRLEEEKARAQEAEHKIKDLERGMELSNSSYQRQLAAEKKKTIGSQEEIRVLQEELERLANKLKEKERELDTKNIYANRIVKGSQRKDTDSYTKRKVSSRNSTKAVQTEDRTSSLDFPTPPPAITDANEYSEQPSDEYLSLKELNKGDMKAETEDRRQNWEPQKIREREKRDREIEVVKENKFDKDEKLHLNVLEEKPKRLGDGWEKEMGEEYKRKTSYLIKQKDEENKKKHNRVQEEVERWNQEALTNQQAAEEARRKKEKMLAKMLEIDRQNQGVQDSTHAESAPPEAIRSTGDRFSPRPPEQRHHNSPIFNLTESGESDALRNGAGSREGGRRRPEGGAITTMGRRLLRTQTSSDDLAFGSYAPSFGNPASRGSSGFPPTPPKENKESALEAIGVLSLRGMEAEVEKEAEKGGSDRKTNLMQQLFGALAKPASDSMNPSSKMEVLSSPPTTNGLRSRRDGLFDLNSGSSTPPASSLSTLHVADSRPAVRAIASFDDDIEELTL</sequence>
<dbReference type="GeneTree" id="ENSGT00560000077266"/>
<evidence type="ECO:0000313" key="7">
    <source>
        <dbReference type="RefSeq" id="XP_040925429.1"/>
    </source>
</evidence>
<dbReference type="RefSeq" id="XP_028996326.1">
    <property type="nucleotide sequence ID" value="XM_029140493.2"/>
</dbReference>
<dbReference type="CTD" id="167691"/>
<evidence type="ECO:0000313" key="6">
    <source>
        <dbReference type="RefSeq" id="XP_028996326.1"/>
    </source>
</evidence>